<name>A0A6A2YF32_HIBSY</name>
<evidence type="ECO:0008006" key="4">
    <source>
        <dbReference type="Google" id="ProtNLM"/>
    </source>
</evidence>
<reference evidence="2" key="1">
    <citation type="submission" date="2019-09" db="EMBL/GenBank/DDBJ databases">
        <title>Draft genome information of white flower Hibiscus syriacus.</title>
        <authorList>
            <person name="Kim Y.-M."/>
        </authorList>
    </citation>
    <scope>NUCLEOTIDE SEQUENCE [LARGE SCALE GENOMIC DNA]</scope>
    <source>
        <strain evidence="2">YM2019G1</strain>
    </source>
</reference>
<organism evidence="2 3">
    <name type="scientific">Hibiscus syriacus</name>
    <name type="common">Rose of Sharon</name>
    <dbReference type="NCBI Taxonomy" id="106335"/>
    <lineage>
        <taxon>Eukaryota</taxon>
        <taxon>Viridiplantae</taxon>
        <taxon>Streptophyta</taxon>
        <taxon>Embryophyta</taxon>
        <taxon>Tracheophyta</taxon>
        <taxon>Spermatophyta</taxon>
        <taxon>Magnoliopsida</taxon>
        <taxon>eudicotyledons</taxon>
        <taxon>Gunneridae</taxon>
        <taxon>Pentapetalae</taxon>
        <taxon>rosids</taxon>
        <taxon>malvids</taxon>
        <taxon>Malvales</taxon>
        <taxon>Malvaceae</taxon>
        <taxon>Malvoideae</taxon>
        <taxon>Hibiscus</taxon>
    </lineage>
</organism>
<evidence type="ECO:0000313" key="2">
    <source>
        <dbReference type="EMBL" id="KAE8671844.1"/>
    </source>
</evidence>
<dbReference type="InterPro" id="IPR046960">
    <property type="entry name" value="PPR_At4g14850-like_plant"/>
</dbReference>
<protein>
    <recommendedName>
        <fullName evidence="4">Pentatricopeptide repeat-containing protein</fullName>
    </recommendedName>
</protein>
<dbReference type="PANTHER" id="PTHR47926">
    <property type="entry name" value="PENTATRICOPEPTIDE REPEAT-CONTAINING PROTEIN"/>
    <property type="match status" value="1"/>
</dbReference>
<dbReference type="AlphaFoldDB" id="A0A6A2YF32"/>
<dbReference type="GO" id="GO:0003723">
    <property type="term" value="F:RNA binding"/>
    <property type="evidence" value="ECO:0007669"/>
    <property type="project" value="InterPro"/>
</dbReference>
<keyword evidence="3" id="KW-1185">Reference proteome</keyword>
<evidence type="ECO:0000256" key="1">
    <source>
        <dbReference type="SAM" id="MobiDB-lite"/>
    </source>
</evidence>
<evidence type="ECO:0000313" key="3">
    <source>
        <dbReference type="Proteomes" id="UP000436088"/>
    </source>
</evidence>
<sequence length="466" mass="51665">MPWNCFSCLKKLNLNPEPLGGLKEGECVHGYLLKRGLEIFKEMLHLGVEVDSVTIISVLVGCAIFEYSSLGKVIHALAMKSCFEKRINFSNSLPDMYSKLATPGMAGPMEPSDCSNKWRRKHGRCRFCLLVDGCEGHYFLEYHDWMLLEDCLPNEALKTFAAMLEELKPDSRNYGMYSPACASLSALERGKEIHGHILRNGYSSYQHVANALVDLYGFGNEAITTSMRCEMQELSQMKSPFLYCMPAAVLDLRKTGNLSKACEFIETMPIAPDATSGDLCCVAAGFNMITIQLVITQINMIQAWNTDIESGIDPENELEAKDRFFNDIKSPNSVGITPFSPFEERFKYSRSSTRVREVGMFPLSLLSDKSTRDHIKASGVNGVNETVRSVRLTKRESQTPVRRRRERTQEKEVRESGAVGEVEGNEAVEGLGVVANSGVVKGGLNARVSCGGDVEGFGASIVWDLV</sequence>
<accession>A0A6A2YF32</accession>
<proteinExistence type="predicted"/>
<gene>
    <name evidence="2" type="ORF">F3Y22_tig00111915pilonHSYRG00020</name>
</gene>
<dbReference type="Proteomes" id="UP000436088">
    <property type="component" value="Unassembled WGS sequence"/>
</dbReference>
<feature type="region of interest" description="Disordered" evidence="1">
    <location>
        <begin position="390"/>
        <end position="418"/>
    </location>
</feature>
<dbReference type="GO" id="GO:0009451">
    <property type="term" value="P:RNA modification"/>
    <property type="evidence" value="ECO:0007669"/>
    <property type="project" value="InterPro"/>
</dbReference>
<dbReference type="EMBL" id="VEPZ02001461">
    <property type="protein sequence ID" value="KAE8671844.1"/>
    <property type="molecule type" value="Genomic_DNA"/>
</dbReference>
<comment type="caution">
    <text evidence="2">The sequence shown here is derived from an EMBL/GenBank/DDBJ whole genome shotgun (WGS) entry which is preliminary data.</text>
</comment>